<evidence type="ECO:0008006" key="4">
    <source>
        <dbReference type="Google" id="ProtNLM"/>
    </source>
</evidence>
<feature type="transmembrane region" description="Helical" evidence="1">
    <location>
        <begin position="643"/>
        <end position="663"/>
    </location>
</feature>
<keyword evidence="3" id="KW-1185">Reference proteome</keyword>
<evidence type="ECO:0000313" key="3">
    <source>
        <dbReference type="Proteomes" id="UP001634394"/>
    </source>
</evidence>
<dbReference type="SUPFAM" id="SSF69318">
    <property type="entry name" value="Integrin alpha N-terminal domain"/>
    <property type="match status" value="1"/>
</dbReference>
<evidence type="ECO:0000313" key="2">
    <source>
        <dbReference type="EMBL" id="KAL3860477.1"/>
    </source>
</evidence>
<proteinExistence type="predicted"/>
<dbReference type="InterPro" id="IPR028994">
    <property type="entry name" value="Integrin_alpha_N"/>
</dbReference>
<reference evidence="2 3" key="1">
    <citation type="submission" date="2024-11" db="EMBL/GenBank/DDBJ databases">
        <title>Chromosome-level genome assembly of the freshwater bivalve Anodonta woodiana.</title>
        <authorList>
            <person name="Chen X."/>
        </authorList>
    </citation>
    <scope>NUCLEOTIDE SEQUENCE [LARGE SCALE GENOMIC DNA]</scope>
    <source>
        <strain evidence="2">MN2024</strain>
        <tissue evidence="2">Gills</tissue>
    </source>
</reference>
<gene>
    <name evidence="2" type="ORF">ACJMK2_010599</name>
</gene>
<dbReference type="PANTHER" id="PTHR34284">
    <property type="entry name" value="FG-GAP REPEAT-CONTAINING PROTEIN"/>
    <property type="match status" value="1"/>
</dbReference>
<sequence length="680" mass="78407">MDQIITKLRRISRHHLILVGLCAVIGYLLRAKESYELRPVWRKRAEYHHFQNKKYPTLDEQLPHPVVTDLDSDGINEIVLISNDLKLSILALPNSTKKDEDDKTLPHVEVKHKVVIPQAEKSDTGRLSWPVVLITGYATQYLSMIQIRKQIVVIVTDDWWVMAFNSDLQLLWRHQLMNLGQNLTTYYIKSMGALITSHSVRKNDEGLVIIGGSYGHKHVQKAKTQEINDTSDIDQGNTAEEHNLTHFSTFALHAKDGAVRWHHLPGEFEEKPNEFEDYSDHHWKLNLKQRRFHVGESPWTYYKQELYKYMPHMWMSNHDTEFTLGRFQKKSVEILSVDEDDATMTPQSKSALHPEHIMGYAYGGQRPHSASEHIENPNVVVIHNQNGLEVLNLLTGRPLTRLQMQGSGAIYGPIDSERDVKMITWGEEEHYSPCFIDIYRIFPMKESLERFPVCYTQRMFFTTSWIYDEDMVKKFPPILIKSIAKKSGIVRHLLGHHLTQEETTYDFIVAGSMGRVSSFDKDGNINWQVQTPVNWADISLSFRRDKRKDVALEEEFLTSFAPDRKLMTLQVYGKKDALVLDGWKEIAIVDLKEGRLLAVHTLPSPPTGPLVIADFNNDGLNDIIFTCKMGYIGFSLHKYTNHLYTFSYAVAVFLTILVIAWFLSPETHLSTEEEESDDSD</sequence>
<comment type="caution">
    <text evidence="2">The sequence shown here is derived from an EMBL/GenBank/DDBJ whole genome shotgun (WGS) entry which is preliminary data.</text>
</comment>
<dbReference type="AlphaFoldDB" id="A0ABD3VFW0"/>
<keyword evidence="1" id="KW-0472">Membrane</keyword>
<keyword evidence="1" id="KW-1133">Transmembrane helix</keyword>
<dbReference type="PANTHER" id="PTHR34284:SF1">
    <property type="entry name" value="FG-GAP REPEAT-CONTAINING PROTEIN"/>
    <property type="match status" value="1"/>
</dbReference>
<dbReference type="EMBL" id="JBJQND010000012">
    <property type="protein sequence ID" value="KAL3860477.1"/>
    <property type="molecule type" value="Genomic_DNA"/>
</dbReference>
<name>A0ABD3VFW0_SINWO</name>
<dbReference type="Proteomes" id="UP001634394">
    <property type="component" value="Unassembled WGS sequence"/>
</dbReference>
<evidence type="ECO:0000256" key="1">
    <source>
        <dbReference type="SAM" id="Phobius"/>
    </source>
</evidence>
<accession>A0ABD3VFW0</accession>
<keyword evidence="1" id="KW-0812">Transmembrane</keyword>
<organism evidence="2 3">
    <name type="scientific">Sinanodonta woodiana</name>
    <name type="common">Chinese pond mussel</name>
    <name type="synonym">Anodonta woodiana</name>
    <dbReference type="NCBI Taxonomy" id="1069815"/>
    <lineage>
        <taxon>Eukaryota</taxon>
        <taxon>Metazoa</taxon>
        <taxon>Spiralia</taxon>
        <taxon>Lophotrochozoa</taxon>
        <taxon>Mollusca</taxon>
        <taxon>Bivalvia</taxon>
        <taxon>Autobranchia</taxon>
        <taxon>Heteroconchia</taxon>
        <taxon>Palaeoheterodonta</taxon>
        <taxon>Unionida</taxon>
        <taxon>Unionoidea</taxon>
        <taxon>Unionidae</taxon>
        <taxon>Unioninae</taxon>
        <taxon>Sinanodonta</taxon>
    </lineage>
</organism>
<protein>
    <recommendedName>
        <fullName evidence="4">FG-GAP repeat-containing protein</fullName>
    </recommendedName>
</protein>